<dbReference type="GO" id="GO:0046872">
    <property type="term" value="F:metal ion binding"/>
    <property type="evidence" value="ECO:0007669"/>
    <property type="project" value="UniProtKB-KW"/>
</dbReference>
<dbReference type="GO" id="GO:0005634">
    <property type="term" value="C:nucleus"/>
    <property type="evidence" value="ECO:0007669"/>
    <property type="project" value="UniProtKB-SubCell"/>
</dbReference>
<feature type="region of interest" description="Disordered" evidence="3">
    <location>
        <begin position="19"/>
        <end position="42"/>
    </location>
</feature>
<reference evidence="4" key="1">
    <citation type="submission" date="2021-12" db="EMBL/GenBank/DDBJ databases">
        <title>Curvularia clavata genome.</title>
        <authorList>
            <person name="Cao Y."/>
        </authorList>
    </citation>
    <scope>NUCLEOTIDE SEQUENCE</scope>
    <source>
        <strain evidence="4">Yc1106</strain>
    </source>
</reference>
<keyword evidence="2" id="KW-0862">Zinc</keyword>
<protein>
    <recommendedName>
        <fullName evidence="6">Inhibitor of apoptosis repeat-containing protein</fullName>
    </recommendedName>
</protein>
<evidence type="ECO:0008006" key="6">
    <source>
        <dbReference type="Google" id="ProtNLM"/>
    </source>
</evidence>
<organism evidence="4 5">
    <name type="scientific">Curvularia clavata</name>
    <dbReference type="NCBI Taxonomy" id="95742"/>
    <lineage>
        <taxon>Eukaryota</taxon>
        <taxon>Fungi</taxon>
        <taxon>Dikarya</taxon>
        <taxon>Ascomycota</taxon>
        <taxon>Pezizomycotina</taxon>
        <taxon>Dothideomycetes</taxon>
        <taxon>Pleosporomycetidae</taxon>
        <taxon>Pleosporales</taxon>
        <taxon>Pleosporineae</taxon>
        <taxon>Pleosporaceae</taxon>
        <taxon>Curvularia</taxon>
    </lineage>
</organism>
<feature type="region of interest" description="Disordered" evidence="3">
    <location>
        <begin position="212"/>
        <end position="290"/>
    </location>
</feature>
<dbReference type="Pfam" id="PF00653">
    <property type="entry name" value="BIR"/>
    <property type="match status" value="2"/>
</dbReference>
<keyword evidence="5" id="KW-1185">Reference proteome</keyword>
<gene>
    <name evidence="4" type="ORF">yc1106_08691</name>
</gene>
<dbReference type="GO" id="GO:0005856">
    <property type="term" value="C:cytoskeleton"/>
    <property type="evidence" value="ECO:0007669"/>
    <property type="project" value="UniProtKB-SubCell"/>
</dbReference>
<dbReference type="InterPro" id="IPR051190">
    <property type="entry name" value="Baculoviral_IAP"/>
</dbReference>
<evidence type="ECO:0000256" key="2">
    <source>
        <dbReference type="ARBA" id="ARBA00022833"/>
    </source>
</evidence>
<dbReference type="CDD" id="cd00022">
    <property type="entry name" value="BIR"/>
    <property type="match status" value="2"/>
</dbReference>
<dbReference type="OrthoDB" id="2196114at2759"/>
<dbReference type="PROSITE" id="PS50143">
    <property type="entry name" value="BIR_REPEAT_2"/>
    <property type="match status" value="2"/>
</dbReference>
<dbReference type="PANTHER" id="PTHR46771:SF5">
    <property type="entry name" value="DETERIN"/>
    <property type="match status" value="1"/>
</dbReference>
<evidence type="ECO:0000256" key="1">
    <source>
        <dbReference type="ARBA" id="ARBA00022723"/>
    </source>
</evidence>
<dbReference type="VEuPathDB" id="FungiDB:yc1106_08691"/>
<dbReference type="SMART" id="SM00238">
    <property type="entry name" value="BIR"/>
    <property type="match status" value="2"/>
</dbReference>
<feature type="compositionally biased region" description="Basic residues" evidence="3">
    <location>
        <begin position="215"/>
        <end position="227"/>
    </location>
</feature>
<dbReference type="GO" id="GO:0051301">
    <property type="term" value="P:cell division"/>
    <property type="evidence" value="ECO:0007669"/>
    <property type="project" value="UniProtKB-KW"/>
</dbReference>
<dbReference type="AlphaFoldDB" id="A0A9Q8ZDR6"/>
<keyword evidence="1" id="KW-0479">Metal-binding</keyword>
<dbReference type="PANTHER" id="PTHR46771">
    <property type="entry name" value="DETERIN"/>
    <property type="match status" value="1"/>
</dbReference>
<name>A0A9Q8ZDR6_CURCL</name>
<feature type="compositionally biased region" description="Basic residues" evidence="3">
    <location>
        <begin position="23"/>
        <end position="36"/>
    </location>
</feature>
<proteinExistence type="predicted"/>
<feature type="compositionally biased region" description="Low complexity" evidence="3">
    <location>
        <begin position="228"/>
        <end position="238"/>
    </location>
</feature>
<dbReference type="InterPro" id="IPR001370">
    <property type="entry name" value="BIR_rpt"/>
</dbReference>
<evidence type="ECO:0000256" key="3">
    <source>
        <dbReference type="SAM" id="MobiDB-lite"/>
    </source>
</evidence>
<evidence type="ECO:0000313" key="4">
    <source>
        <dbReference type="EMBL" id="USP81417.1"/>
    </source>
</evidence>
<dbReference type="Gene3D" id="1.10.1170.10">
    <property type="entry name" value="Inhibitor Of Apoptosis Protein (2mihbC-IAP-1), Chain A"/>
    <property type="match status" value="2"/>
</dbReference>
<dbReference type="GO" id="GO:0005694">
    <property type="term" value="C:chromosome"/>
    <property type="evidence" value="ECO:0007669"/>
    <property type="project" value="UniProtKB-SubCell"/>
</dbReference>
<dbReference type="SUPFAM" id="SSF57924">
    <property type="entry name" value="Inhibitor of apoptosis (IAP) repeat"/>
    <property type="match status" value="2"/>
</dbReference>
<evidence type="ECO:0000313" key="5">
    <source>
        <dbReference type="Proteomes" id="UP001056012"/>
    </source>
</evidence>
<accession>A0A9Q8ZDR6</accession>
<sequence length="433" mass="47429">MDASLASYHARLATFEGAATTGKGRRTSNRSKKAGTKSKAAWPLKAPSAQDLAYAGFVWKPTSTSPDNVQCFNCECQLDGWEEADVPAYEHATHSPSCGFATIACIRLRAGDPGRTEDDPTSEKMVAARRSTFGDMWPLDAAAGYPSVDQMVAAGWFYDPSTDTPDGVTCPYCSLALDAWDIGDDPMHEHRRRSPECLFFVLCELYKPAPAPAPKKTKRASKPKRASTRTSTASTASKRATRGKKRTSEAVEETEFSEIIQPAPKRIRSSSIESFPSDLPVGTPKKTPTGVRDTVIDDFDMSSLPADLAVGTPKRTPPMMSEADDGQDAIFWQPADLDGFFTSPEEVHSFMNDILVDAGLDTAQTADMSPERLYELVMAGLTEEEKRMSIQQWVLYNAQKGEEKLRMACEQQILAFEAEARRAMAVLEAIPTI</sequence>
<dbReference type="Proteomes" id="UP001056012">
    <property type="component" value="Chromosome 7"/>
</dbReference>
<dbReference type="EMBL" id="CP089280">
    <property type="protein sequence ID" value="USP81417.1"/>
    <property type="molecule type" value="Genomic_DNA"/>
</dbReference>